<dbReference type="PIRSF" id="PIRSF000915">
    <property type="entry name" value="PGP-type_phosphatase"/>
    <property type="match status" value="1"/>
</dbReference>
<dbReference type="GO" id="GO:0046872">
    <property type="term" value="F:metal ion binding"/>
    <property type="evidence" value="ECO:0007669"/>
    <property type="project" value="UniProtKB-KW"/>
</dbReference>
<gene>
    <name evidence="5" type="ORF">DES36_107124</name>
</gene>
<evidence type="ECO:0000313" key="5">
    <source>
        <dbReference type="EMBL" id="RBP65384.1"/>
    </source>
</evidence>
<dbReference type="NCBIfam" id="TIGR01460">
    <property type="entry name" value="HAD-SF-IIA"/>
    <property type="match status" value="1"/>
</dbReference>
<dbReference type="EC" id="3.1.3.-" evidence="1"/>
<dbReference type="Pfam" id="PF13242">
    <property type="entry name" value="Hydrolase_like"/>
    <property type="match status" value="1"/>
</dbReference>
<dbReference type="InterPro" id="IPR036412">
    <property type="entry name" value="HAD-like_sf"/>
</dbReference>
<dbReference type="GO" id="GO:0005737">
    <property type="term" value="C:cytoplasm"/>
    <property type="evidence" value="ECO:0007669"/>
    <property type="project" value="TreeGrafter"/>
</dbReference>
<dbReference type="PANTHER" id="PTHR19288">
    <property type="entry name" value="4-NITROPHENYLPHOSPHATASE-RELATED"/>
    <property type="match status" value="1"/>
</dbReference>
<feature type="active site" description="Proton donor" evidence="2">
    <location>
        <position position="15"/>
    </location>
</feature>
<evidence type="ECO:0000256" key="4">
    <source>
        <dbReference type="PIRSR" id="PIRSR000915-3"/>
    </source>
</evidence>
<reference evidence="5 6" key="1">
    <citation type="submission" date="2018-06" db="EMBL/GenBank/DDBJ databases">
        <title>Genomic Encyclopedia of Type Strains, Phase IV (KMG-IV): sequencing the most valuable type-strain genomes for metagenomic binning, comparative biology and taxonomic classification.</title>
        <authorList>
            <person name="Goeker M."/>
        </authorList>
    </citation>
    <scope>NUCLEOTIDE SEQUENCE [LARGE SCALE GENOMIC DNA]</scope>
    <source>
        <strain evidence="5 6">DSM 22112</strain>
    </source>
</reference>
<comment type="caution">
    <text evidence="5">The sequence shown here is derived from an EMBL/GenBank/DDBJ whole genome shotgun (WGS) entry which is preliminary data.</text>
</comment>
<dbReference type="EMBL" id="QNRX01000007">
    <property type="protein sequence ID" value="RBP65384.1"/>
    <property type="molecule type" value="Genomic_DNA"/>
</dbReference>
<dbReference type="Gene3D" id="3.40.50.1000">
    <property type="entry name" value="HAD superfamily/HAD-like"/>
    <property type="match status" value="2"/>
</dbReference>
<feature type="binding site" evidence="4">
    <location>
        <position position="212"/>
    </location>
    <ligand>
        <name>Mg(2+)</name>
        <dbReference type="ChEBI" id="CHEBI:18420"/>
    </ligand>
</feature>
<dbReference type="AlphaFoldDB" id="A0A366IA14"/>
<evidence type="ECO:0000256" key="2">
    <source>
        <dbReference type="PIRSR" id="PIRSR000915-1"/>
    </source>
</evidence>
<dbReference type="RefSeq" id="WP_113920500.1">
    <property type="nucleotide sequence ID" value="NZ_CALNCS010000185.1"/>
</dbReference>
<dbReference type="InterPro" id="IPR006357">
    <property type="entry name" value="HAD-SF_hydro_IIA"/>
</dbReference>
<feature type="binding site" evidence="4">
    <location>
        <position position="13"/>
    </location>
    <ligand>
        <name>Mg(2+)</name>
        <dbReference type="ChEBI" id="CHEBI:18420"/>
    </ligand>
</feature>
<dbReference type="SUPFAM" id="SSF56784">
    <property type="entry name" value="HAD-like"/>
    <property type="match status" value="1"/>
</dbReference>
<feature type="binding site" evidence="3">
    <location>
        <position position="187"/>
    </location>
    <ligand>
        <name>substrate</name>
    </ligand>
</feature>
<sequence>MNSIKDINCYLLDMDGTIYLGDQLIDGAKEFLQALRDNGKKYLFLTNNSSKDKQAYVDKLNGLGISAEEDDVFSSGDATIYYLKKNTNFKKIFLLGTEALIRSFVKAGFEVVSEKNAEVDCVVLGFDTTLTYDKLWAACDYVREVPYFATHPDFNCPLADEKVMPDVGAMIAFIKASTGKEPIVIGKPNQPMLDSIVDIYNFDKSELAMVGDRLYTDIKMGEDLGIQSILVLSGETSMEDYEKSPINANHIFDSVKYIINQL</sequence>
<dbReference type="PANTHER" id="PTHR19288:SF46">
    <property type="entry name" value="HALOACID DEHALOGENASE-LIKE HYDROLASE DOMAIN-CONTAINING PROTEIN 2"/>
    <property type="match status" value="1"/>
</dbReference>
<comment type="function">
    <text evidence="1">Catalyzes the dephosphorylation of 2-6 carbon acid sugars in vitro.</text>
</comment>
<evidence type="ECO:0000256" key="3">
    <source>
        <dbReference type="PIRSR" id="PIRSR000915-2"/>
    </source>
</evidence>
<feature type="active site" description="Nucleophile" evidence="2">
    <location>
        <position position="13"/>
    </location>
</feature>
<keyword evidence="1 4" id="KW-0479">Metal-binding</keyword>
<evidence type="ECO:0000313" key="6">
    <source>
        <dbReference type="Proteomes" id="UP000253490"/>
    </source>
</evidence>
<dbReference type="InterPro" id="IPR023214">
    <property type="entry name" value="HAD_sf"/>
</dbReference>
<comment type="cofactor">
    <cofactor evidence="4">
        <name>Mg(2+)</name>
        <dbReference type="ChEBI" id="CHEBI:18420"/>
    </cofactor>
    <text evidence="4">Divalent metal ions. Mg(2+) is the most effective.</text>
</comment>
<keyword evidence="1 4" id="KW-0460">Magnesium</keyword>
<organism evidence="5 6">
    <name type="scientific">Alkalibaculum bacchi</name>
    <dbReference type="NCBI Taxonomy" id="645887"/>
    <lineage>
        <taxon>Bacteria</taxon>
        <taxon>Bacillati</taxon>
        <taxon>Bacillota</taxon>
        <taxon>Clostridia</taxon>
        <taxon>Eubacteriales</taxon>
        <taxon>Eubacteriaceae</taxon>
        <taxon>Alkalibaculum</taxon>
    </lineage>
</organism>
<feature type="binding site" evidence="4">
    <location>
        <position position="15"/>
    </location>
    <ligand>
        <name>Mg(2+)</name>
        <dbReference type="ChEBI" id="CHEBI:18420"/>
    </ligand>
</feature>
<proteinExistence type="inferred from homology"/>
<dbReference type="Proteomes" id="UP000253490">
    <property type="component" value="Unassembled WGS sequence"/>
</dbReference>
<evidence type="ECO:0000256" key="1">
    <source>
        <dbReference type="PIRNR" id="PIRNR000915"/>
    </source>
</evidence>
<dbReference type="OrthoDB" id="9810449at2"/>
<comment type="similarity">
    <text evidence="1">Belongs to the HAD-like hydrolase superfamily. NagD family.</text>
</comment>
<keyword evidence="6" id="KW-1185">Reference proteome</keyword>
<accession>A0A366IA14</accession>
<name>A0A366IA14_9FIRM</name>
<dbReference type="Pfam" id="PF13344">
    <property type="entry name" value="Hydrolase_6"/>
    <property type="match status" value="1"/>
</dbReference>
<protein>
    <recommendedName>
        <fullName evidence="1">Acid sugar phosphatase</fullName>
        <ecNumber evidence="1">3.1.3.-</ecNumber>
    </recommendedName>
</protein>
<dbReference type="GO" id="GO:0016791">
    <property type="term" value="F:phosphatase activity"/>
    <property type="evidence" value="ECO:0007669"/>
    <property type="project" value="TreeGrafter"/>
</dbReference>